<comment type="caution">
    <text evidence="3">The sequence shown here is derived from an EMBL/GenBank/DDBJ whole genome shotgun (WGS) entry which is preliminary data.</text>
</comment>
<dbReference type="RefSeq" id="WP_212555244.1">
    <property type="nucleotide sequence ID" value="NZ_JAGXOE010000113.1"/>
</dbReference>
<protein>
    <submittedName>
        <fullName evidence="3">Uncharacterized protein</fullName>
    </submittedName>
</protein>
<feature type="compositionally biased region" description="Gly residues" evidence="1">
    <location>
        <begin position="272"/>
        <end position="297"/>
    </location>
</feature>
<evidence type="ECO:0000256" key="1">
    <source>
        <dbReference type="SAM" id="MobiDB-lite"/>
    </source>
</evidence>
<dbReference type="EMBL" id="JAGXOE010000113">
    <property type="protein sequence ID" value="MBS4104143.1"/>
    <property type="molecule type" value="Genomic_DNA"/>
</dbReference>
<reference evidence="3 4" key="1">
    <citation type="submission" date="2021-04" db="EMBL/GenBank/DDBJ databases">
        <title>Whole genome sequence analysis of a thiophenic sulfur metabolizing bacteria.</title>
        <authorList>
            <person name="Akhtar N."/>
            <person name="Akram J."/>
            <person name="Aslam A."/>
        </authorList>
    </citation>
    <scope>NUCLEOTIDE SEQUENCE [LARGE SCALE GENOMIC DNA]</scope>
    <source>
        <strain evidence="3 4">3OW</strain>
    </source>
</reference>
<feature type="compositionally biased region" description="Polar residues" evidence="1">
    <location>
        <begin position="168"/>
        <end position="177"/>
    </location>
</feature>
<keyword evidence="2" id="KW-0472">Membrane</keyword>
<organism evidence="3 4">
    <name type="scientific">Tsukamurella paurometabola</name>
    <name type="common">Corynebacterium paurometabolum</name>
    <dbReference type="NCBI Taxonomy" id="2061"/>
    <lineage>
        <taxon>Bacteria</taxon>
        <taxon>Bacillati</taxon>
        <taxon>Actinomycetota</taxon>
        <taxon>Actinomycetes</taxon>
        <taxon>Mycobacteriales</taxon>
        <taxon>Tsukamurellaceae</taxon>
        <taxon>Tsukamurella</taxon>
    </lineage>
</organism>
<feature type="compositionally biased region" description="Low complexity" evidence="1">
    <location>
        <begin position="612"/>
        <end position="621"/>
    </location>
</feature>
<feature type="compositionally biased region" description="Low complexity" evidence="1">
    <location>
        <begin position="237"/>
        <end position="271"/>
    </location>
</feature>
<feature type="compositionally biased region" description="Low complexity" evidence="1">
    <location>
        <begin position="206"/>
        <end position="226"/>
    </location>
</feature>
<evidence type="ECO:0000313" key="4">
    <source>
        <dbReference type="Proteomes" id="UP000676853"/>
    </source>
</evidence>
<dbReference type="Proteomes" id="UP000676853">
    <property type="component" value="Unassembled WGS sequence"/>
</dbReference>
<feature type="region of interest" description="Disordered" evidence="1">
    <location>
        <begin position="134"/>
        <end position="314"/>
    </location>
</feature>
<name>A0ABS5NIQ8_TSUPA</name>
<accession>A0ABS5NIQ8</accession>
<evidence type="ECO:0000256" key="2">
    <source>
        <dbReference type="SAM" id="Phobius"/>
    </source>
</evidence>
<gene>
    <name evidence="3" type="ORF">KFZ73_23260</name>
</gene>
<feature type="compositionally biased region" description="Basic and acidic residues" evidence="1">
    <location>
        <begin position="588"/>
        <end position="597"/>
    </location>
</feature>
<feature type="transmembrane region" description="Helical" evidence="2">
    <location>
        <begin position="97"/>
        <end position="115"/>
    </location>
</feature>
<feature type="region of interest" description="Disordered" evidence="1">
    <location>
        <begin position="585"/>
        <end position="705"/>
    </location>
</feature>
<evidence type="ECO:0000313" key="3">
    <source>
        <dbReference type="EMBL" id="MBS4104143.1"/>
    </source>
</evidence>
<sequence>MAAHARGNPVHASGSAGDAGGSVAQQRLQGAFLTVIGLAGMFGGVMFSIEAPRFTPVPVVFLTFWLIMVIVGRIFFTGLSKLRSAGVGAPAPEQVRAAAAVAGIVVAVGMMGFAATGPGAGVASAAPCPGGGPATCGPGPGPELTITPPAQQTTAPGGQQGSQGSGQDNNGIATSPAGSGGNDGGNIQAQTPDFGSPGGQAPNIPGNPTGQGQQPGQGQQTGQQNPVRTTAPGRPDQTGQQQTGQPTQSGQPSQSTVTVTQTQSQCPAPGAAGNGGAPGGGNGGPGAPGTEGGSGPDGDGENKDGAPSWSYLVAEATGVMAGRRRNTSGGSKPTADQAWKLWDQAQPGGSAGRSPEEMARMAGLKLNPDGTSADPSYDIITVPKEDGDYQKLILMKNQDAPKQYRFPLNTPEGGRSVKNDDGSISVFDRNGEQVGQFNAPWAYDANGKEVPTWYDIEGDEMVQHIEPGPDNVYPIIADPLWDSIKDKAKSVGNGVKNFGAGVGRGVADTVGDVKDMVTDPGSVVDGVKPLVGMGGEGAPGVAESWKQFGKSAVNWDDYARGDYAYATGKLIPSLVGGKGFTKLGKVLPDGDKPKPDTPETPDTPDAPKTPDTPDTPATPDVDVPKTPDIDTPATPNVDVPKTPDTPSTSTGGGGGSGPGEPPNTPTGGGRGPDGPGDGKPPLTSPVTGKPLDPTNPADFTNINNFLTPEQLQTMVGKDFWRRTVEPGNVFDRMMSGRYPLNQLHIVNPAGGSQLRLDSYVPGQAIISRKLTQFAEIQASTAREYINQFLRSYPAGAEIGNSTQAAASNMVGKFLQGEQILQVPPQAAAIPAEIAEYAASRGVYIVDIAGNVLNQNFLPMLSDAVKAVL</sequence>
<feature type="transmembrane region" description="Helical" evidence="2">
    <location>
        <begin position="30"/>
        <end position="49"/>
    </location>
</feature>
<keyword evidence="2" id="KW-1133">Transmembrane helix</keyword>
<keyword evidence="4" id="KW-1185">Reference proteome</keyword>
<proteinExistence type="predicted"/>
<feature type="compositionally biased region" description="Gly residues" evidence="1">
    <location>
        <begin position="666"/>
        <end position="677"/>
    </location>
</feature>
<feature type="compositionally biased region" description="Low complexity" evidence="1">
    <location>
        <begin position="147"/>
        <end position="157"/>
    </location>
</feature>
<feature type="transmembrane region" description="Helical" evidence="2">
    <location>
        <begin position="55"/>
        <end position="76"/>
    </location>
</feature>
<feature type="compositionally biased region" description="Low complexity" evidence="1">
    <location>
        <begin position="640"/>
        <end position="649"/>
    </location>
</feature>
<keyword evidence="2" id="KW-0812">Transmembrane</keyword>